<evidence type="ECO:0000313" key="2">
    <source>
        <dbReference type="EMBL" id="ETN70299.1"/>
    </source>
</evidence>
<dbReference type="Proteomes" id="UP000053676">
    <property type="component" value="Unassembled WGS sequence"/>
</dbReference>
<dbReference type="InterPro" id="IPR026983">
    <property type="entry name" value="DHC"/>
</dbReference>
<name>W2SKX0_NECAM</name>
<keyword evidence="3" id="KW-1185">Reference proteome</keyword>
<dbReference type="EMBL" id="KI668981">
    <property type="protein sequence ID" value="ETN70299.1"/>
    <property type="molecule type" value="Genomic_DNA"/>
</dbReference>
<dbReference type="InterPro" id="IPR013602">
    <property type="entry name" value="Dynein_heavy_linker"/>
</dbReference>
<reference evidence="3" key="1">
    <citation type="journal article" date="2014" name="Nat. Genet.">
        <title>Genome of the human hookworm Necator americanus.</title>
        <authorList>
            <person name="Tang Y.T."/>
            <person name="Gao X."/>
            <person name="Rosa B.A."/>
            <person name="Abubucker S."/>
            <person name="Hallsworth-Pepin K."/>
            <person name="Martin J."/>
            <person name="Tyagi R."/>
            <person name="Heizer E."/>
            <person name="Zhang X."/>
            <person name="Bhonagiri-Palsikar V."/>
            <person name="Minx P."/>
            <person name="Warren W.C."/>
            <person name="Wang Q."/>
            <person name="Zhan B."/>
            <person name="Hotez P.J."/>
            <person name="Sternberg P.W."/>
            <person name="Dougall A."/>
            <person name="Gaze S.T."/>
            <person name="Mulvenna J."/>
            <person name="Sotillo J."/>
            <person name="Ranganathan S."/>
            <person name="Rabelo E.M."/>
            <person name="Wilson R.K."/>
            <person name="Felgner P.L."/>
            <person name="Bethony J."/>
            <person name="Hawdon J.M."/>
            <person name="Gasser R.B."/>
            <person name="Loukas A."/>
            <person name="Mitreva M."/>
        </authorList>
    </citation>
    <scope>NUCLEOTIDE SEQUENCE [LARGE SCALE GENOMIC DNA]</scope>
</reference>
<dbReference type="GO" id="GO:0045505">
    <property type="term" value="F:dynein intermediate chain binding"/>
    <property type="evidence" value="ECO:0007669"/>
    <property type="project" value="InterPro"/>
</dbReference>
<evidence type="ECO:0000259" key="1">
    <source>
        <dbReference type="Pfam" id="PF08393"/>
    </source>
</evidence>
<evidence type="ECO:0000313" key="3">
    <source>
        <dbReference type="Proteomes" id="UP000053676"/>
    </source>
</evidence>
<dbReference type="GO" id="GO:0005858">
    <property type="term" value="C:axonemal dynein complex"/>
    <property type="evidence" value="ECO:0007669"/>
    <property type="project" value="TreeGrafter"/>
</dbReference>
<sequence length="157" mass="18416">KECEQFDVNKPEFSVLQQLGDDIQEYENNWVIFEEFNTDLKTLTDEEWIVFRSKTYLFDEFLQKWSEKLKASQQTHMGIRLLKDIDSFREFSSCLKFCRGEVLSADHWLEMFRLLHLPRGTTLEKLTFGDLVAVAPTVVANVEELKALNSRAQGEFP</sequence>
<dbReference type="GO" id="GO:0007018">
    <property type="term" value="P:microtubule-based movement"/>
    <property type="evidence" value="ECO:0007669"/>
    <property type="project" value="InterPro"/>
</dbReference>
<dbReference type="KEGG" id="nai:NECAME_14874"/>
<dbReference type="OrthoDB" id="5593012at2759"/>
<feature type="non-terminal residue" evidence="2">
    <location>
        <position position="1"/>
    </location>
</feature>
<dbReference type="Pfam" id="PF08393">
    <property type="entry name" value="DHC_N2"/>
    <property type="match status" value="1"/>
</dbReference>
<feature type="domain" description="Dynein heavy chain linker" evidence="1">
    <location>
        <begin position="16"/>
        <end position="156"/>
    </location>
</feature>
<proteinExistence type="predicted"/>
<dbReference type="AlphaFoldDB" id="W2SKX0"/>
<dbReference type="GO" id="GO:0051959">
    <property type="term" value="F:dynein light intermediate chain binding"/>
    <property type="evidence" value="ECO:0007669"/>
    <property type="project" value="InterPro"/>
</dbReference>
<dbReference type="STRING" id="51031.W2SKX0"/>
<dbReference type="PANTHER" id="PTHR46532">
    <property type="entry name" value="MALE FERTILITY FACTOR KL5"/>
    <property type="match status" value="1"/>
</dbReference>
<gene>
    <name evidence="2" type="ORF">NECAME_14874</name>
</gene>
<dbReference type="PANTHER" id="PTHR46532:SF15">
    <property type="entry name" value="CYTOPLASMIC DYNEIN 2 HEAVY CHAIN 1"/>
    <property type="match status" value="1"/>
</dbReference>
<accession>W2SKX0</accession>
<protein>
    <recommendedName>
        <fullName evidence="1">Dynein heavy chain linker domain-containing protein</fullName>
    </recommendedName>
</protein>
<organism evidence="2 3">
    <name type="scientific">Necator americanus</name>
    <name type="common">Human hookworm</name>
    <dbReference type="NCBI Taxonomy" id="51031"/>
    <lineage>
        <taxon>Eukaryota</taxon>
        <taxon>Metazoa</taxon>
        <taxon>Ecdysozoa</taxon>
        <taxon>Nematoda</taxon>
        <taxon>Chromadorea</taxon>
        <taxon>Rhabditida</taxon>
        <taxon>Rhabditina</taxon>
        <taxon>Rhabditomorpha</taxon>
        <taxon>Strongyloidea</taxon>
        <taxon>Ancylostomatidae</taxon>
        <taxon>Bunostominae</taxon>
        <taxon>Necator</taxon>
    </lineage>
</organism>